<dbReference type="Gene3D" id="3.30.200.20">
    <property type="entry name" value="Phosphorylase Kinase, domain 1"/>
    <property type="match status" value="1"/>
</dbReference>
<comment type="catalytic activity">
    <reaction evidence="4">
        <text>L-threonyl-[protein] + ATP = O-phospho-L-threonyl-[protein] + ADP + H(+)</text>
        <dbReference type="Rhea" id="RHEA:46608"/>
        <dbReference type="Rhea" id="RHEA-COMP:11060"/>
        <dbReference type="Rhea" id="RHEA-COMP:11605"/>
        <dbReference type="ChEBI" id="CHEBI:15378"/>
        <dbReference type="ChEBI" id="CHEBI:30013"/>
        <dbReference type="ChEBI" id="CHEBI:30616"/>
        <dbReference type="ChEBI" id="CHEBI:61977"/>
        <dbReference type="ChEBI" id="CHEBI:456216"/>
        <dbReference type="EC" id="2.7.11.1"/>
    </reaction>
</comment>
<dbReference type="GO" id="GO:0004674">
    <property type="term" value="F:protein serine/threonine kinase activity"/>
    <property type="evidence" value="ECO:0007669"/>
    <property type="project" value="UniProtKB-KW"/>
</dbReference>
<evidence type="ECO:0000313" key="7">
    <source>
        <dbReference type="EnsemblPlants" id="AUR62034853-RA:cds"/>
    </source>
</evidence>
<evidence type="ECO:0000256" key="4">
    <source>
        <dbReference type="ARBA" id="ARBA00047899"/>
    </source>
</evidence>
<dbReference type="InterPro" id="IPR050588">
    <property type="entry name" value="WNK_Ser-Thr_kinase"/>
</dbReference>
<dbReference type="PROSITE" id="PS50011">
    <property type="entry name" value="PROTEIN_KINASE_DOM"/>
    <property type="match status" value="1"/>
</dbReference>
<evidence type="ECO:0000256" key="2">
    <source>
        <dbReference type="ARBA" id="ARBA00022527"/>
    </source>
</evidence>
<dbReference type="EC" id="2.7.11.1" evidence="1"/>
<comment type="catalytic activity">
    <reaction evidence="5">
        <text>L-seryl-[protein] + ATP = O-phospho-L-seryl-[protein] + ADP + H(+)</text>
        <dbReference type="Rhea" id="RHEA:17989"/>
        <dbReference type="Rhea" id="RHEA-COMP:9863"/>
        <dbReference type="Rhea" id="RHEA-COMP:11604"/>
        <dbReference type="ChEBI" id="CHEBI:15378"/>
        <dbReference type="ChEBI" id="CHEBI:29999"/>
        <dbReference type="ChEBI" id="CHEBI:30616"/>
        <dbReference type="ChEBI" id="CHEBI:83421"/>
        <dbReference type="ChEBI" id="CHEBI:456216"/>
        <dbReference type="EC" id="2.7.11.1"/>
    </reaction>
</comment>
<dbReference type="InterPro" id="IPR000719">
    <property type="entry name" value="Prot_kinase_dom"/>
</dbReference>
<evidence type="ECO:0000313" key="8">
    <source>
        <dbReference type="Proteomes" id="UP000596660"/>
    </source>
</evidence>
<dbReference type="GO" id="GO:0005524">
    <property type="term" value="F:ATP binding"/>
    <property type="evidence" value="ECO:0007669"/>
    <property type="project" value="InterPro"/>
</dbReference>
<dbReference type="AlphaFoldDB" id="A0A803MT62"/>
<name>A0A803MT62_CHEQI</name>
<dbReference type="Proteomes" id="UP000596660">
    <property type="component" value="Unplaced"/>
</dbReference>
<keyword evidence="3" id="KW-0808">Transferase</keyword>
<keyword evidence="8" id="KW-1185">Reference proteome</keyword>
<reference evidence="7" key="1">
    <citation type="journal article" date="2017" name="Nature">
        <title>The genome of Chenopodium quinoa.</title>
        <authorList>
            <person name="Jarvis D.E."/>
            <person name="Ho Y.S."/>
            <person name="Lightfoot D.J."/>
            <person name="Schmoeckel S.M."/>
            <person name="Li B."/>
            <person name="Borm T.J.A."/>
            <person name="Ohyanagi H."/>
            <person name="Mineta K."/>
            <person name="Michell C.T."/>
            <person name="Saber N."/>
            <person name="Kharbatia N.M."/>
            <person name="Rupper R.R."/>
            <person name="Sharp A.R."/>
            <person name="Dally N."/>
            <person name="Boughton B.A."/>
            <person name="Woo Y.H."/>
            <person name="Gao G."/>
            <person name="Schijlen E.G.W.M."/>
            <person name="Guo X."/>
            <person name="Momin A.A."/>
            <person name="Negrao S."/>
            <person name="Al-Babili S."/>
            <person name="Gehring C."/>
            <person name="Roessner U."/>
            <person name="Jung C."/>
            <person name="Murphy K."/>
            <person name="Arold S.T."/>
            <person name="Gojobori T."/>
            <person name="van der Linden C.G."/>
            <person name="van Loo E.N."/>
            <person name="Jellen E.N."/>
            <person name="Maughan P.J."/>
            <person name="Tester M."/>
        </authorList>
    </citation>
    <scope>NUCLEOTIDE SEQUENCE [LARGE SCALE GENOMIC DNA]</scope>
    <source>
        <strain evidence="7">cv. PI 614886</strain>
    </source>
</reference>
<organism evidence="7 8">
    <name type="scientific">Chenopodium quinoa</name>
    <name type="common">Quinoa</name>
    <dbReference type="NCBI Taxonomy" id="63459"/>
    <lineage>
        <taxon>Eukaryota</taxon>
        <taxon>Viridiplantae</taxon>
        <taxon>Streptophyta</taxon>
        <taxon>Embryophyta</taxon>
        <taxon>Tracheophyta</taxon>
        <taxon>Spermatophyta</taxon>
        <taxon>Magnoliopsida</taxon>
        <taxon>eudicotyledons</taxon>
        <taxon>Gunneridae</taxon>
        <taxon>Pentapetalae</taxon>
        <taxon>Caryophyllales</taxon>
        <taxon>Chenopodiaceae</taxon>
        <taxon>Chenopodioideae</taxon>
        <taxon>Atripliceae</taxon>
        <taxon>Chenopodium</taxon>
    </lineage>
</organism>
<keyword evidence="3" id="KW-0418">Kinase</keyword>
<proteinExistence type="predicted"/>
<evidence type="ECO:0000256" key="3">
    <source>
        <dbReference type="ARBA" id="ARBA00022777"/>
    </source>
</evidence>
<evidence type="ECO:0000259" key="6">
    <source>
        <dbReference type="PROSITE" id="PS50011"/>
    </source>
</evidence>
<dbReference type="Pfam" id="PF00069">
    <property type="entry name" value="Pkinase"/>
    <property type="match status" value="1"/>
</dbReference>
<dbReference type="InterPro" id="IPR011009">
    <property type="entry name" value="Kinase-like_dom_sf"/>
</dbReference>
<dbReference type="Gene3D" id="1.10.510.10">
    <property type="entry name" value="Transferase(Phosphotransferase) domain 1"/>
    <property type="match status" value="1"/>
</dbReference>
<accession>A0A803MT62</accession>
<dbReference type="PANTHER" id="PTHR13902">
    <property type="entry name" value="SERINE/THREONINE-PROTEIN KINASE WNK WITH NO LYSINE -RELATED"/>
    <property type="match status" value="1"/>
</dbReference>
<evidence type="ECO:0000256" key="1">
    <source>
        <dbReference type="ARBA" id="ARBA00012513"/>
    </source>
</evidence>
<dbReference type="SUPFAM" id="SSF56112">
    <property type="entry name" value="Protein kinase-like (PK-like)"/>
    <property type="match status" value="1"/>
</dbReference>
<dbReference type="EnsemblPlants" id="AUR62034853-RA">
    <property type="protein sequence ID" value="AUR62034853-RA:cds"/>
    <property type="gene ID" value="AUR62034853"/>
</dbReference>
<evidence type="ECO:0000256" key="5">
    <source>
        <dbReference type="ARBA" id="ARBA00048679"/>
    </source>
</evidence>
<protein>
    <recommendedName>
        <fullName evidence="1">non-specific serine/threonine protein kinase</fullName>
        <ecNumber evidence="1">2.7.11.1</ecNumber>
    </recommendedName>
</protein>
<feature type="domain" description="Protein kinase" evidence="6">
    <location>
        <begin position="1"/>
        <end position="252"/>
    </location>
</feature>
<keyword evidence="2" id="KW-0723">Serine/threonine-protein kinase</keyword>
<sequence length="286" mass="32566">MASSSQKDSEIEVIINNPEILEIDPTGQFIRFNKLIRIETSNKVYEGLDTYNDIQIAWSKIEAGEIGEAGLKKFCQEAEMWKSLNHRNILKCYTYWTTFSNKNWCRQILRALHYLHSENIIHLDVNADNIVVDEKSGRLADFSVAVYKESSNVCCTTAGATEYRAPEVLSYEYNDLADIHSFGMTVLQMVTYEKIYSEYKNLTDIDDAVKSGVMPVALEQVYDPQLKRFIKRCVAPASQRPSASKLLKDPFLATTDQRSLVKAAVFGFIEVLIDLSVVCLIEYLNK</sequence>
<reference evidence="7" key="2">
    <citation type="submission" date="2021-03" db="UniProtKB">
        <authorList>
            <consortium name="EnsemblPlants"/>
        </authorList>
    </citation>
    <scope>IDENTIFICATION</scope>
</reference>
<dbReference type="Gramene" id="AUR62034853-RA">
    <property type="protein sequence ID" value="AUR62034853-RA:cds"/>
    <property type="gene ID" value="AUR62034853"/>
</dbReference>